<evidence type="ECO:0000313" key="9">
    <source>
        <dbReference type="Proteomes" id="UP000001868"/>
    </source>
</evidence>
<keyword evidence="2" id="KW-0813">Transport</keyword>
<gene>
    <name evidence="8" type="ordered locus">PHZ_p0038</name>
</gene>
<dbReference type="Pfam" id="PF04800">
    <property type="entry name" value="NDUS4"/>
    <property type="match status" value="1"/>
</dbReference>
<protein>
    <recommendedName>
        <fullName evidence="10">ETC complex I subunit</fullName>
    </recommendedName>
</protein>
<dbReference type="InterPro" id="IPR006885">
    <property type="entry name" value="NADH_UbQ_FeS_4_mit-like"/>
</dbReference>
<keyword evidence="8" id="KW-0614">Plasmid</keyword>
<reference evidence="8 9" key="1">
    <citation type="journal article" date="2008" name="BMC Genomics">
        <title>Complete genome of Phenylobacterium zucineum - a novel facultative intracellular bacterium isolated from human erythroleukemia cell line K562.</title>
        <authorList>
            <person name="Luo Y."/>
            <person name="Xu X."/>
            <person name="Ding Z."/>
            <person name="Liu Z."/>
            <person name="Zhang B."/>
            <person name="Yan Z."/>
            <person name="Sun J."/>
            <person name="Hu S."/>
            <person name="Hu X."/>
        </authorList>
    </citation>
    <scope>NUCLEOTIDE SEQUENCE [LARGE SCALE GENOMIC DNA]</scope>
    <source>
        <strain evidence="9">HLK1</strain>
        <plasmid evidence="9">HLK1</plasmid>
        <plasmid evidence="9">Plasmid pHLK1</plasmid>
    </source>
</reference>
<evidence type="ECO:0000256" key="3">
    <source>
        <dbReference type="ARBA" id="ARBA00022660"/>
    </source>
</evidence>
<evidence type="ECO:0000256" key="6">
    <source>
        <dbReference type="ARBA" id="ARBA00023136"/>
    </source>
</evidence>
<dbReference type="Proteomes" id="UP000001868">
    <property type="component" value="Plasmid pHLK1"/>
</dbReference>
<evidence type="ECO:0000256" key="1">
    <source>
        <dbReference type="ARBA" id="ARBA00004370"/>
    </source>
</evidence>
<evidence type="ECO:0000256" key="4">
    <source>
        <dbReference type="ARBA" id="ARBA00022946"/>
    </source>
</evidence>
<sequence>MGFPKSSCPARSSATPVTWPVTPSEAAREPVFPGQTRGPDMPRHDDFRQGETGVQSIAARRHAAALPADAFAIIQQDEPSAPVTGGQGKAKAWTLRFAARSAPRVEPLMGWLESTDPLQQVNLRFPTAEAAIGYCRRHGLEFEVHAGEGAAPYGSDTAADPPPMGAPKRPEKPLDPLTPAEAEALYLSPQAIYRTPAAIVADPSLTTAQKRRILRSWEWDEYLLEVEATEAPVREHVSRLDEVRTALAGLDARTPPPAPLYQWEAAPAARDVSTAVPVQAD</sequence>
<evidence type="ECO:0008006" key="10">
    <source>
        <dbReference type="Google" id="ProtNLM"/>
    </source>
</evidence>
<keyword evidence="6" id="KW-0472">Membrane</keyword>
<dbReference type="EMBL" id="CP000748">
    <property type="protein sequence ID" value="ACG79981.1"/>
    <property type="molecule type" value="Genomic_DNA"/>
</dbReference>
<keyword evidence="3" id="KW-0679">Respiratory chain</keyword>
<dbReference type="HOGENOM" id="CLU_989911_0_0_5"/>
<dbReference type="GO" id="GO:0016020">
    <property type="term" value="C:membrane"/>
    <property type="evidence" value="ECO:0007669"/>
    <property type="project" value="UniProtKB-SubCell"/>
</dbReference>
<name>B4RI06_PHEZH</name>
<dbReference type="Gene3D" id="3.30.160.190">
    <property type="entry name" value="atu1810 like domain"/>
    <property type="match status" value="1"/>
</dbReference>
<comment type="subcellular location">
    <subcellularLocation>
        <location evidence="1">Membrane</location>
    </subcellularLocation>
</comment>
<evidence type="ECO:0000256" key="2">
    <source>
        <dbReference type="ARBA" id="ARBA00022448"/>
    </source>
</evidence>
<keyword evidence="9" id="KW-1185">Reference proteome</keyword>
<dbReference type="InterPro" id="IPR038532">
    <property type="entry name" value="NDUFS4-like_sf"/>
</dbReference>
<dbReference type="KEGG" id="pzu:PHZ_p0038"/>
<dbReference type="AlphaFoldDB" id="B4RI06"/>
<organism evidence="8 9">
    <name type="scientific">Phenylobacterium zucineum (strain HLK1)</name>
    <dbReference type="NCBI Taxonomy" id="450851"/>
    <lineage>
        <taxon>Bacteria</taxon>
        <taxon>Pseudomonadati</taxon>
        <taxon>Pseudomonadota</taxon>
        <taxon>Alphaproteobacteria</taxon>
        <taxon>Caulobacterales</taxon>
        <taxon>Caulobacteraceae</taxon>
        <taxon>Phenylobacterium</taxon>
    </lineage>
</organism>
<evidence type="ECO:0000256" key="7">
    <source>
        <dbReference type="SAM" id="MobiDB-lite"/>
    </source>
</evidence>
<accession>B4RI06</accession>
<evidence type="ECO:0000256" key="5">
    <source>
        <dbReference type="ARBA" id="ARBA00022982"/>
    </source>
</evidence>
<feature type="region of interest" description="Disordered" evidence="7">
    <location>
        <begin position="1"/>
        <end position="43"/>
    </location>
</feature>
<geneLocation type="plasmid" evidence="9">
    <name>pHLK1</name>
</geneLocation>
<dbReference type="eggNOG" id="ENOG50333TQ">
    <property type="taxonomic scope" value="Bacteria"/>
</dbReference>
<keyword evidence="4" id="KW-0809">Transit peptide</keyword>
<proteinExistence type="predicted"/>
<dbReference type="GO" id="GO:0022900">
    <property type="term" value="P:electron transport chain"/>
    <property type="evidence" value="ECO:0007669"/>
    <property type="project" value="InterPro"/>
</dbReference>
<evidence type="ECO:0000313" key="8">
    <source>
        <dbReference type="EMBL" id="ACG79981.1"/>
    </source>
</evidence>
<keyword evidence="5" id="KW-0249">Electron transport</keyword>
<feature type="region of interest" description="Disordered" evidence="7">
    <location>
        <begin position="151"/>
        <end position="171"/>
    </location>
</feature>